<dbReference type="GO" id="GO:0016020">
    <property type="term" value="C:membrane"/>
    <property type="evidence" value="ECO:0007669"/>
    <property type="project" value="InterPro"/>
</dbReference>
<dbReference type="PANTHER" id="PTHR19328:SF75">
    <property type="entry name" value="ALDOSE SUGAR DEHYDROGENASE YLII"/>
    <property type="match status" value="1"/>
</dbReference>
<dbReference type="PANTHER" id="PTHR19328">
    <property type="entry name" value="HEDGEHOG-INTERACTING PROTEIN"/>
    <property type="match status" value="1"/>
</dbReference>
<dbReference type="RefSeq" id="WP_051624716.1">
    <property type="nucleotide sequence ID" value="NZ_ARYL01000013.1"/>
</dbReference>
<comment type="caution">
    <text evidence="3">The sequence shown here is derived from an EMBL/GenBank/DDBJ whole genome shotgun (WGS) entry which is preliminary data.</text>
</comment>
<dbReference type="SUPFAM" id="SSF50952">
    <property type="entry name" value="Soluble quinoprotein glucose dehydrogenase"/>
    <property type="match status" value="1"/>
</dbReference>
<dbReference type="eggNOG" id="COG2133">
    <property type="taxonomic scope" value="Bacteria"/>
</dbReference>
<dbReference type="STRING" id="1280953.HOC_09934"/>
<evidence type="ECO:0000313" key="4">
    <source>
        <dbReference type="Proteomes" id="UP000024942"/>
    </source>
</evidence>
<dbReference type="OrthoDB" id="9773411at2"/>
<dbReference type="InterPro" id="IPR012938">
    <property type="entry name" value="Glc/Sorbosone_DH"/>
</dbReference>
<dbReference type="GO" id="GO:0007156">
    <property type="term" value="P:homophilic cell adhesion via plasma membrane adhesion molecules"/>
    <property type="evidence" value="ECO:0007669"/>
    <property type="project" value="InterPro"/>
</dbReference>
<dbReference type="InterPro" id="IPR011041">
    <property type="entry name" value="Quinoprot_gluc/sorb_DH_b-prop"/>
</dbReference>
<dbReference type="Gene3D" id="2.60.40.60">
    <property type="entry name" value="Cadherins"/>
    <property type="match status" value="1"/>
</dbReference>
<feature type="signal peptide" evidence="1">
    <location>
        <begin position="1"/>
        <end position="31"/>
    </location>
</feature>
<accession>A0A059G6T3</accession>
<feature type="chain" id="PRO_5001573293" evidence="1">
    <location>
        <begin position="32"/>
        <end position="519"/>
    </location>
</feature>
<reference evidence="3 4" key="1">
    <citation type="journal article" date="2014" name="Antonie Van Leeuwenhoek">
        <title>Hyphomonas beringensis sp. nov. and Hyphomonas chukchiensis sp. nov., isolated from surface seawater of the Bering Sea and Chukchi Sea.</title>
        <authorList>
            <person name="Li C."/>
            <person name="Lai Q."/>
            <person name="Li G."/>
            <person name="Dong C."/>
            <person name="Wang J."/>
            <person name="Liao Y."/>
            <person name="Shao Z."/>
        </authorList>
    </citation>
    <scope>NUCLEOTIDE SEQUENCE [LARGE SCALE GENOMIC DNA]</scope>
    <source>
        <strain evidence="3 4">SCH89</strain>
    </source>
</reference>
<dbReference type="Proteomes" id="UP000024942">
    <property type="component" value="Unassembled WGS sequence"/>
</dbReference>
<evidence type="ECO:0000313" key="3">
    <source>
        <dbReference type="EMBL" id="KDA02531.1"/>
    </source>
</evidence>
<evidence type="ECO:0000259" key="2">
    <source>
        <dbReference type="PROSITE" id="PS50268"/>
    </source>
</evidence>
<keyword evidence="4" id="KW-1185">Reference proteome</keyword>
<gene>
    <name evidence="3" type="ORF">HOC_09934</name>
</gene>
<feature type="domain" description="Cadherin" evidence="2">
    <location>
        <begin position="48"/>
        <end position="162"/>
    </location>
</feature>
<keyword evidence="1" id="KW-0732">Signal</keyword>
<dbReference type="InterPro" id="IPR015919">
    <property type="entry name" value="Cadherin-like_sf"/>
</dbReference>
<dbReference type="PROSITE" id="PS51257">
    <property type="entry name" value="PROKAR_LIPOPROTEIN"/>
    <property type="match status" value="1"/>
</dbReference>
<dbReference type="SMART" id="SM00112">
    <property type="entry name" value="CA"/>
    <property type="match status" value="1"/>
</dbReference>
<organism evidence="3 4">
    <name type="scientific">Hyphomonas oceanitis SCH89</name>
    <dbReference type="NCBI Taxonomy" id="1280953"/>
    <lineage>
        <taxon>Bacteria</taxon>
        <taxon>Pseudomonadati</taxon>
        <taxon>Pseudomonadota</taxon>
        <taxon>Alphaproteobacteria</taxon>
        <taxon>Hyphomonadales</taxon>
        <taxon>Hyphomonadaceae</taxon>
        <taxon>Hyphomonas</taxon>
    </lineage>
</organism>
<sequence>MPEVTRSFRTCLGLISAAPLLLAACSGGSDGGDGPAPTPTPANRAPAFTSSPAISVDENATGTLYTFAVSDPDGDTVSVSVVPGGDEAAFNIDTTARTISAATPLDFEAPADANADNVYNITLEATDPGGLTARLELAITVDDVVEGMTVARVGTGFTQPLYLAGLPGTSQVVVLEKAGHIRVLDPATGVIDAVDFLDISGETSAAGEGGLLGLAFSPDFASDRTFYINMTNNSGDTEIRRYQMFSGSLTQADPATADVILTFDQPQANHNAGWIGFAPDGLLVVPTGDGGGAGDPNGYAQNPNSLLGKILRIDVTGDDFPADDARDYAIPSGNAFTGASGRPEIFALGVRNPFRCSFDEVSGDLFIGDVGQGAVEEVDRLSMSDAGTNFGWNIQEGTQDYNGADRAGLVDPVIEYTHGSGMTQGQSITGGYVYRGNLELIKDHYIFADFVSNNVWAVPVDDLGPDRTVFGSEFLRINGSLRPETGTVESISSFGEDNDSNLYIVSILGDVFRIQADQP</sequence>
<dbReference type="InterPro" id="IPR011042">
    <property type="entry name" value="6-blade_b-propeller_TolB-like"/>
</dbReference>
<name>A0A059G6T3_9PROT</name>
<dbReference type="AlphaFoldDB" id="A0A059G6T3"/>
<dbReference type="InterPro" id="IPR002126">
    <property type="entry name" value="Cadherin-like_dom"/>
</dbReference>
<proteinExistence type="predicted"/>
<dbReference type="Pfam" id="PF07995">
    <property type="entry name" value="GSDH"/>
    <property type="match status" value="1"/>
</dbReference>
<dbReference type="PROSITE" id="PS50268">
    <property type="entry name" value="CADHERIN_2"/>
    <property type="match status" value="1"/>
</dbReference>
<dbReference type="GO" id="GO:0005509">
    <property type="term" value="F:calcium ion binding"/>
    <property type="evidence" value="ECO:0007669"/>
    <property type="project" value="InterPro"/>
</dbReference>
<dbReference type="CDD" id="cd11304">
    <property type="entry name" value="Cadherin_repeat"/>
    <property type="match status" value="1"/>
</dbReference>
<dbReference type="SUPFAM" id="SSF49313">
    <property type="entry name" value="Cadherin-like"/>
    <property type="match status" value="1"/>
</dbReference>
<dbReference type="PATRIC" id="fig|1280953.3.peg.2007"/>
<dbReference type="EMBL" id="ARYL01000013">
    <property type="protein sequence ID" value="KDA02531.1"/>
    <property type="molecule type" value="Genomic_DNA"/>
</dbReference>
<protein>
    <submittedName>
        <fullName evidence="3">Cadherin domain-containing protein</fullName>
    </submittedName>
</protein>
<dbReference type="Gene3D" id="2.120.10.30">
    <property type="entry name" value="TolB, C-terminal domain"/>
    <property type="match status" value="1"/>
</dbReference>
<evidence type="ECO:0000256" key="1">
    <source>
        <dbReference type="SAM" id="SignalP"/>
    </source>
</evidence>
<dbReference type="Pfam" id="PF00028">
    <property type="entry name" value="Cadherin"/>
    <property type="match status" value="1"/>
</dbReference>